<dbReference type="SUPFAM" id="SSF50044">
    <property type="entry name" value="SH3-domain"/>
    <property type="match status" value="1"/>
</dbReference>
<name>A0AAD7JTU2_9AGAR</name>
<keyword evidence="1 2" id="KW-0728">SH3 domain</keyword>
<keyword evidence="5" id="KW-1185">Reference proteome</keyword>
<evidence type="ECO:0000313" key="5">
    <source>
        <dbReference type="Proteomes" id="UP001215598"/>
    </source>
</evidence>
<feature type="non-terminal residue" evidence="4">
    <location>
        <position position="51"/>
    </location>
</feature>
<evidence type="ECO:0000313" key="4">
    <source>
        <dbReference type="EMBL" id="KAJ7771660.1"/>
    </source>
</evidence>
<dbReference type="Proteomes" id="UP001215598">
    <property type="component" value="Unassembled WGS sequence"/>
</dbReference>
<protein>
    <recommendedName>
        <fullName evidence="3">SH3 domain-containing protein</fullName>
    </recommendedName>
</protein>
<feature type="domain" description="SH3" evidence="3">
    <location>
        <begin position="1"/>
        <end position="51"/>
    </location>
</feature>
<evidence type="ECO:0000256" key="2">
    <source>
        <dbReference type="PROSITE-ProRule" id="PRU00192"/>
    </source>
</evidence>
<sequence>TVRSVFIPSDPDELDITTATVVRVLAEFDDGWALCANERGEQGVVPLECLE</sequence>
<organism evidence="4 5">
    <name type="scientific">Mycena metata</name>
    <dbReference type="NCBI Taxonomy" id="1033252"/>
    <lineage>
        <taxon>Eukaryota</taxon>
        <taxon>Fungi</taxon>
        <taxon>Dikarya</taxon>
        <taxon>Basidiomycota</taxon>
        <taxon>Agaricomycotina</taxon>
        <taxon>Agaricomycetes</taxon>
        <taxon>Agaricomycetidae</taxon>
        <taxon>Agaricales</taxon>
        <taxon>Marasmiineae</taxon>
        <taxon>Mycenaceae</taxon>
        <taxon>Mycena</taxon>
    </lineage>
</organism>
<evidence type="ECO:0000256" key="1">
    <source>
        <dbReference type="ARBA" id="ARBA00022443"/>
    </source>
</evidence>
<dbReference type="Pfam" id="PF07653">
    <property type="entry name" value="SH3_2"/>
    <property type="match status" value="1"/>
</dbReference>
<dbReference type="Gene3D" id="2.30.30.40">
    <property type="entry name" value="SH3 Domains"/>
    <property type="match status" value="1"/>
</dbReference>
<reference evidence="4" key="1">
    <citation type="submission" date="2023-03" db="EMBL/GenBank/DDBJ databases">
        <title>Massive genome expansion in bonnet fungi (Mycena s.s.) driven by repeated elements and novel gene families across ecological guilds.</title>
        <authorList>
            <consortium name="Lawrence Berkeley National Laboratory"/>
            <person name="Harder C.B."/>
            <person name="Miyauchi S."/>
            <person name="Viragh M."/>
            <person name="Kuo A."/>
            <person name="Thoen E."/>
            <person name="Andreopoulos B."/>
            <person name="Lu D."/>
            <person name="Skrede I."/>
            <person name="Drula E."/>
            <person name="Henrissat B."/>
            <person name="Morin E."/>
            <person name="Kohler A."/>
            <person name="Barry K."/>
            <person name="LaButti K."/>
            <person name="Morin E."/>
            <person name="Salamov A."/>
            <person name="Lipzen A."/>
            <person name="Mereny Z."/>
            <person name="Hegedus B."/>
            <person name="Baldrian P."/>
            <person name="Stursova M."/>
            <person name="Weitz H."/>
            <person name="Taylor A."/>
            <person name="Grigoriev I.V."/>
            <person name="Nagy L.G."/>
            <person name="Martin F."/>
            <person name="Kauserud H."/>
        </authorList>
    </citation>
    <scope>NUCLEOTIDE SEQUENCE</scope>
    <source>
        <strain evidence="4">CBHHK182m</strain>
    </source>
</reference>
<gene>
    <name evidence="4" type="ORF">B0H16DRAFT_1224720</name>
</gene>
<accession>A0AAD7JTU2</accession>
<dbReference type="InterPro" id="IPR036028">
    <property type="entry name" value="SH3-like_dom_sf"/>
</dbReference>
<evidence type="ECO:0000259" key="3">
    <source>
        <dbReference type="PROSITE" id="PS50002"/>
    </source>
</evidence>
<dbReference type="AlphaFoldDB" id="A0AAD7JTU2"/>
<feature type="non-terminal residue" evidence="4">
    <location>
        <position position="1"/>
    </location>
</feature>
<dbReference type="InterPro" id="IPR001452">
    <property type="entry name" value="SH3_domain"/>
</dbReference>
<dbReference type="PROSITE" id="PS50002">
    <property type="entry name" value="SH3"/>
    <property type="match status" value="1"/>
</dbReference>
<comment type="caution">
    <text evidence="4">The sequence shown here is derived from an EMBL/GenBank/DDBJ whole genome shotgun (WGS) entry which is preliminary data.</text>
</comment>
<proteinExistence type="predicted"/>
<dbReference type="EMBL" id="JARKIB010000015">
    <property type="protein sequence ID" value="KAJ7771660.1"/>
    <property type="molecule type" value="Genomic_DNA"/>
</dbReference>